<dbReference type="RefSeq" id="WP_167227727.1">
    <property type="nucleotide sequence ID" value="NZ_JAAQPH010000016.1"/>
</dbReference>
<organism evidence="2 3">
    <name type="scientific">Pelagibius litoralis</name>
    <dbReference type="NCBI Taxonomy" id="374515"/>
    <lineage>
        <taxon>Bacteria</taxon>
        <taxon>Pseudomonadati</taxon>
        <taxon>Pseudomonadota</taxon>
        <taxon>Alphaproteobacteria</taxon>
        <taxon>Rhodospirillales</taxon>
        <taxon>Rhodovibrionaceae</taxon>
        <taxon>Pelagibius</taxon>
    </lineage>
</organism>
<comment type="caution">
    <text evidence="2">The sequence shown here is derived from an EMBL/GenBank/DDBJ whole genome shotgun (WGS) entry which is preliminary data.</text>
</comment>
<sequence length="245" mass="27001">MQLSLTPILLAAELGFLFALAWRCLQAAPQPGSTAAVHAHLIWIAGYAILTSLMGARGMFIADDLMPWLPGLWLQVITVAVCVGPVVLFAPLRYGLRSVFDATPWRWLAYFHGLRILALGTLYKTQSGEFPGYFAYLVGVPDLLFGLSAFWIAVRARRGDLTAQGFMIWNLIGALIIVPSAPILLQLGLPGPLQVFTSQPDARAVFTYPMSIAPIIGVPLFVLVNLWAAWRLWERRNAKARSLSR</sequence>
<feature type="transmembrane region" description="Helical" evidence="1">
    <location>
        <begin position="37"/>
        <end position="56"/>
    </location>
</feature>
<dbReference type="Proteomes" id="UP000761264">
    <property type="component" value="Unassembled WGS sequence"/>
</dbReference>
<accession>A0A967F0A5</accession>
<feature type="transmembrane region" description="Helical" evidence="1">
    <location>
        <begin position="68"/>
        <end position="90"/>
    </location>
</feature>
<protein>
    <submittedName>
        <fullName evidence="2">Uncharacterized protein</fullName>
    </submittedName>
</protein>
<dbReference type="EMBL" id="JAAQPH010000016">
    <property type="protein sequence ID" value="NIA70773.1"/>
    <property type="molecule type" value="Genomic_DNA"/>
</dbReference>
<keyword evidence="3" id="KW-1185">Reference proteome</keyword>
<proteinExistence type="predicted"/>
<dbReference type="AlphaFoldDB" id="A0A967F0A5"/>
<keyword evidence="1" id="KW-1133">Transmembrane helix</keyword>
<reference evidence="2" key="1">
    <citation type="submission" date="2020-03" db="EMBL/GenBank/DDBJ databases">
        <title>Genome of Pelagibius litoralis DSM 21314T.</title>
        <authorList>
            <person name="Wang G."/>
        </authorList>
    </citation>
    <scope>NUCLEOTIDE SEQUENCE</scope>
    <source>
        <strain evidence="2">DSM 21314</strain>
    </source>
</reference>
<evidence type="ECO:0000313" key="3">
    <source>
        <dbReference type="Proteomes" id="UP000761264"/>
    </source>
</evidence>
<feature type="transmembrane region" description="Helical" evidence="1">
    <location>
        <begin position="166"/>
        <end position="185"/>
    </location>
</feature>
<name>A0A967F0A5_9PROT</name>
<evidence type="ECO:0000313" key="2">
    <source>
        <dbReference type="EMBL" id="NIA70773.1"/>
    </source>
</evidence>
<feature type="transmembrane region" description="Helical" evidence="1">
    <location>
        <begin position="133"/>
        <end position="154"/>
    </location>
</feature>
<keyword evidence="1" id="KW-0812">Transmembrane</keyword>
<feature type="transmembrane region" description="Helical" evidence="1">
    <location>
        <begin position="205"/>
        <end position="230"/>
    </location>
</feature>
<gene>
    <name evidence="2" type="ORF">HBA54_19415</name>
</gene>
<keyword evidence="1" id="KW-0472">Membrane</keyword>
<evidence type="ECO:0000256" key="1">
    <source>
        <dbReference type="SAM" id="Phobius"/>
    </source>
</evidence>